<accession>X0YAY1</accession>
<dbReference type="InterPro" id="IPR024521">
    <property type="entry name" value="ArsS-like_C"/>
</dbReference>
<dbReference type="AlphaFoldDB" id="X0YAY1"/>
<organism evidence="2">
    <name type="scientific">marine sediment metagenome</name>
    <dbReference type="NCBI Taxonomy" id="412755"/>
    <lineage>
        <taxon>unclassified sequences</taxon>
        <taxon>metagenomes</taxon>
        <taxon>ecological metagenomes</taxon>
    </lineage>
</organism>
<proteinExistence type="predicted"/>
<dbReference type="EMBL" id="BARS01053674">
    <property type="protein sequence ID" value="GAG52964.1"/>
    <property type="molecule type" value="Genomic_DNA"/>
</dbReference>
<sequence length="106" mass="11866">MANVPVGRFADRLKKEGHFGDYIQRLKDNYNPENLSKLMCLDQVTIDWKGRFYDCDFNLALDLPGKGWSDLDSYRENSGIGSKIYTGYHCLSCTAGSGSSCRGSLI</sequence>
<name>X0YAY1_9ZZZZ</name>
<dbReference type="PANTHER" id="PTHR43728:SF1">
    <property type="entry name" value="FE-S OXIDOREDUCTASE"/>
    <property type="match status" value="1"/>
</dbReference>
<evidence type="ECO:0000259" key="1">
    <source>
        <dbReference type="Pfam" id="PF12345"/>
    </source>
</evidence>
<comment type="caution">
    <text evidence="2">The sequence shown here is derived from an EMBL/GenBank/DDBJ whole genome shotgun (WGS) entry which is preliminary data.</text>
</comment>
<feature type="domain" description="Arsenosugar biosynthesis radical SAM protein ArsS-like C-terminal" evidence="1">
    <location>
        <begin position="1"/>
        <end position="104"/>
    </location>
</feature>
<dbReference type="Pfam" id="PF12345">
    <property type="entry name" value="DUF3641"/>
    <property type="match status" value="1"/>
</dbReference>
<gene>
    <name evidence="2" type="ORF">S01H1_79596</name>
</gene>
<reference evidence="2" key="1">
    <citation type="journal article" date="2014" name="Front. Microbiol.">
        <title>High frequency of phylogenetically diverse reductive dehalogenase-homologous genes in deep subseafloor sedimentary metagenomes.</title>
        <authorList>
            <person name="Kawai M."/>
            <person name="Futagami T."/>
            <person name="Toyoda A."/>
            <person name="Takaki Y."/>
            <person name="Nishi S."/>
            <person name="Hori S."/>
            <person name="Arai W."/>
            <person name="Tsubouchi T."/>
            <person name="Morono Y."/>
            <person name="Uchiyama I."/>
            <person name="Ito T."/>
            <person name="Fujiyama A."/>
            <person name="Inagaki F."/>
            <person name="Takami H."/>
        </authorList>
    </citation>
    <scope>NUCLEOTIDE SEQUENCE</scope>
    <source>
        <strain evidence="2">Expedition CK06-06</strain>
    </source>
</reference>
<dbReference type="PANTHER" id="PTHR43728">
    <property type="entry name" value="SLR0304 PROTEIN"/>
    <property type="match status" value="1"/>
</dbReference>
<evidence type="ECO:0000313" key="2">
    <source>
        <dbReference type="EMBL" id="GAG52964.1"/>
    </source>
</evidence>
<protein>
    <recommendedName>
        <fullName evidence="1">Arsenosugar biosynthesis radical SAM protein ArsS-like C-terminal domain-containing protein</fullName>
    </recommendedName>
</protein>
<dbReference type="InterPro" id="IPR026351">
    <property type="entry name" value="rSAM_ArsS-like"/>
</dbReference>